<dbReference type="GeneID" id="37112164"/>
<feature type="region of interest" description="Disordered" evidence="1">
    <location>
        <begin position="314"/>
        <end position="436"/>
    </location>
</feature>
<feature type="compositionally biased region" description="Polar residues" evidence="1">
    <location>
        <begin position="314"/>
        <end position="324"/>
    </location>
</feature>
<dbReference type="InterPro" id="IPR004148">
    <property type="entry name" value="BAR_dom"/>
</dbReference>
<dbReference type="STRING" id="1450535.A0A317WL45"/>
<feature type="domain" description="BAR" evidence="2">
    <location>
        <begin position="15"/>
        <end position="237"/>
    </location>
</feature>
<dbReference type="SMART" id="SM00721">
    <property type="entry name" value="BAR"/>
    <property type="match status" value="1"/>
</dbReference>
<dbReference type="OrthoDB" id="14167at2759"/>
<dbReference type="GO" id="GO:0005737">
    <property type="term" value="C:cytoplasm"/>
    <property type="evidence" value="ECO:0007669"/>
    <property type="project" value="InterPro"/>
</dbReference>
<feature type="compositionally biased region" description="Polar residues" evidence="1">
    <location>
        <begin position="362"/>
        <end position="381"/>
    </location>
</feature>
<dbReference type="Pfam" id="PF03114">
    <property type="entry name" value="BAR"/>
    <property type="match status" value="1"/>
</dbReference>
<organism evidence="3 4">
    <name type="scientific">Aspergillus sclerotioniger CBS 115572</name>
    <dbReference type="NCBI Taxonomy" id="1450535"/>
    <lineage>
        <taxon>Eukaryota</taxon>
        <taxon>Fungi</taxon>
        <taxon>Dikarya</taxon>
        <taxon>Ascomycota</taxon>
        <taxon>Pezizomycotina</taxon>
        <taxon>Eurotiomycetes</taxon>
        <taxon>Eurotiomycetidae</taxon>
        <taxon>Eurotiales</taxon>
        <taxon>Aspergillaceae</taxon>
        <taxon>Aspergillus</taxon>
        <taxon>Aspergillus subgen. Circumdati</taxon>
    </lineage>
</organism>
<reference evidence="3 4" key="1">
    <citation type="submission" date="2016-12" db="EMBL/GenBank/DDBJ databases">
        <title>The genomes of Aspergillus section Nigri reveals drivers in fungal speciation.</title>
        <authorList>
            <consortium name="DOE Joint Genome Institute"/>
            <person name="Vesth T.C."/>
            <person name="Nybo J."/>
            <person name="Theobald S."/>
            <person name="Brandl J."/>
            <person name="Frisvad J.C."/>
            <person name="Nielsen K.F."/>
            <person name="Lyhne E.K."/>
            <person name="Kogle M.E."/>
            <person name="Kuo A."/>
            <person name="Riley R."/>
            <person name="Clum A."/>
            <person name="Nolan M."/>
            <person name="Lipzen A."/>
            <person name="Salamov A."/>
            <person name="Henrissat B."/>
            <person name="Wiebenga A."/>
            <person name="De Vries R.P."/>
            <person name="Grigoriev I.V."/>
            <person name="Mortensen U.H."/>
            <person name="Andersen M.R."/>
            <person name="Baker S.E."/>
        </authorList>
    </citation>
    <scope>NUCLEOTIDE SEQUENCE [LARGE SCALE GENOMIC DNA]</scope>
    <source>
        <strain evidence="3 4">CBS 115572</strain>
    </source>
</reference>
<evidence type="ECO:0000313" key="4">
    <source>
        <dbReference type="Proteomes" id="UP000246702"/>
    </source>
</evidence>
<evidence type="ECO:0000313" key="3">
    <source>
        <dbReference type="EMBL" id="PWY85738.1"/>
    </source>
</evidence>
<name>A0A317WL45_9EURO</name>
<evidence type="ECO:0000259" key="2">
    <source>
        <dbReference type="PROSITE" id="PS51021"/>
    </source>
</evidence>
<dbReference type="SUPFAM" id="SSF103657">
    <property type="entry name" value="BAR/IMD domain-like"/>
    <property type="match status" value="1"/>
</dbReference>
<feature type="compositionally biased region" description="Pro residues" evidence="1">
    <location>
        <begin position="408"/>
        <end position="427"/>
    </location>
</feature>
<feature type="compositionally biased region" description="Polar residues" evidence="1">
    <location>
        <begin position="390"/>
        <end position="403"/>
    </location>
</feature>
<accession>A0A317WL45</accession>
<dbReference type="InterPro" id="IPR027267">
    <property type="entry name" value="AH/BAR_dom_sf"/>
</dbReference>
<dbReference type="AlphaFoldDB" id="A0A317WL45"/>
<proteinExistence type="predicted"/>
<evidence type="ECO:0000256" key="1">
    <source>
        <dbReference type="SAM" id="MobiDB-lite"/>
    </source>
</evidence>
<protein>
    <submittedName>
        <fullName evidence="3">BAR domain protein</fullName>
    </submittedName>
</protein>
<keyword evidence="4" id="KW-1185">Reference proteome</keyword>
<sequence>MNVNRKFDRFKQWAGERMGGEVKTTLSDDFKAMETEMNVRHEGVDRIHKATGSYIKSISKRSEGEDKEKTLPIAHLGSSMVGHGEDFDANSEYGRCMTMLGRAEERLARLQDAYTSQVSSGWLESLEHSLTQMKDYQTARRKLDSRRLAYDTSLSKMEKAKREDFRVEEELRTQKVKYEEANDDVSRRMQDIKDSEVEGIMNLEAFLEAQLDYHERCRDVLLQLRTEWPSRRVQPLSQAPSARRPGRPRSNTAHSYHERYEPLHEEVDNAAELRPIIRSTRATSIEPAAREVYPPDAYSQRPILNRTSTFEGPTQLRQEQSSGPYQWPSRAASDNYIGRRNSVQSRTMGRSYPDPYMEQEDASPSGTSPERSYMGRNQSPGPSYGGAVSRKSSSTTLNGTPLNLNKKAPPPPPPRSKKPAPPPPPMKRPILSGGEY</sequence>
<dbReference type="EMBL" id="MSFK01000016">
    <property type="protein sequence ID" value="PWY85738.1"/>
    <property type="molecule type" value="Genomic_DNA"/>
</dbReference>
<gene>
    <name evidence="3" type="ORF">BO94DRAFT_518125</name>
</gene>
<dbReference type="Gene3D" id="1.20.1270.60">
    <property type="entry name" value="Arfaptin homology (AH) domain/BAR domain"/>
    <property type="match status" value="1"/>
</dbReference>
<dbReference type="PROSITE" id="PS51021">
    <property type="entry name" value="BAR"/>
    <property type="match status" value="1"/>
</dbReference>
<dbReference type="RefSeq" id="XP_025466755.1">
    <property type="nucleotide sequence ID" value="XM_025610021.1"/>
</dbReference>
<dbReference type="Proteomes" id="UP000246702">
    <property type="component" value="Unassembled WGS sequence"/>
</dbReference>
<comment type="caution">
    <text evidence="3">The sequence shown here is derived from an EMBL/GenBank/DDBJ whole genome shotgun (WGS) entry which is preliminary data.</text>
</comment>
<feature type="region of interest" description="Disordered" evidence="1">
    <location>
        <begin position="231"/>
        <end position="254"/>
    </location>
</feature>